<dbReference type="InterPro" id="IPR041581">
    <property type="entry name" value="Glyoxalase_6"/>
</dbReference>
<keyword evidence="3" id="KW-1185">Reference proteome</keyword>
<comment type="caution">
    <text evidence="2">The sequence shown here is derived from an EMBL/GenBank/DDBJ whole genome shotgun (WGS) entry which is preliminary data.</text>
</comment>
<organism evidence="2 3">
    <name type="scientific">Kribbella pittospori</name>
    <dbReference type="NCBI Taxonomy" id="722689"/>
    <lineage>
        <taxon>Bacteria</taxon>
        <taxon>Bacillati</taxon>
        <taxon>Actinomycetota</taxon>
        <taxon>Actinomycetes</taxon>
        <taxon>Propionibacteriales</taxon>
        <taxon>Kribbellaceae</taxon>
        <taxon>Kribbella</taxon>
    </lineage>
</organism>
<gene>
    <name evidence="2" type="ORF">E0H73_31770</name>
</gene>
<sequence>MHSAILNVTFDCGDSAAQAEFWSGVTRWPATYVDMPGNPFWVVASDNEAVMRLVFVQVPEPKTVKNRVHLDLLPQGGPQDEELARLQSLGATIVDDRRTATPGGWVMMADPEGNEFCLEQGD</sequence>
<dbReference type="PANTHER" id="PTHR35908:SF1">
    <property type="entry name" value="CONSERVED PROTEIN"/>
    <property type="match status" value="1"/>
</dbReference>
<dbReference type="Gene3D" id="3.10.180.10">
    <property type="entry name" value="2,3-Dihydroxybiphenyl 1,2-Dioxygenase, domain 1"/>
    <property type="match status" value="1"/>
</dbReference>
<dbReference type="OrthoDB" id="3823476at2"/>
<proteinExistence type="predicted"/>
<evidence type="ECO:0000313" key="3">
    <source>
        <dbReference type="Proteomes" id="UP000291144"/>
    </source>
</evidence>
<dbReference type="PANTHER" id="PTHR35908">
    <property type="entry name" value="HYPOTHETICAL FUSION PROTEIN"/>
    <property type="match status" value="1"/>
</dbReference>
<reference evidence="2 3" key="1">
    <citation type="submission" date="2019-02" db="EMBL/GenBank/DDBJ databases">
        <title>Kribbella capetownensis sp. nov. and Kribbella speibonae sp. nov., isolated from soil.</title>
        <authorList>
            <person name="Curtis S.M."/>
            <person name="Norton I."/>
            <person name="Everest G.J."/>
            <person name="Meyers P.R."/>
        </authorList>
    </citation>
    <scope>NUCLEOTIDE SEQUENCE [LARGE SCALE GENOMIC DNA]</scope>
    <source>
        <strain evidence="2 3">NRRL B-24813</strain>
    </source>
</reference>
<dbReference type="Proteomes" id="UP000291144">
    <property type="component" value="Unassembled WGS sequence"/>
</dbReference>
<name>A0A4R0KA73_9ACTN</name>
<protein>
    <submittedName>
        <fullName evidence="2">VOC family protein</fullName>
    </submittedName>
</protein>
<dbReference type="AlphaFoldDB" id="A0A4R0KA73"/>
<evidence type="ECO:0000313" key="2">
    <source>
        <dbReference type="EMBL" id="TCC57143.1"/>
    </source>
</evidence>
<accession>A0A4R0KA73</accession>
<evidence type="ECO:0000259" key="1">
    <source>
        <dbReference type="Pfam" id="PF18029"/>
    </source>
</evidence>
<dbReference type="EMBL" id="SJKB01000011">
    <property type="protein sequence ID" value="TCC57143.1"/>
    <property type="molecule type" value="Genomic_DNA"/>
</dbReference>
<feature type="domain" description="Glyoxalase-like" evidence="1">
    <location>
        <begin position="8"/>
        <end position="118"/>
    </location>
</feature>
<dbReference type="SUPFAM" id="SSF54593">
    <property type="entry name" value="Glyoxalase/Bleomycin resistance protein/Dihydroxybiphenyl dioxygenase"/>
    <property type="match status" value="1"/>
</dbReference>
<dbReference type="InterPro" id="IPR029068">
    <property type="entry name" value="Glyas_Bleomycin-R_OHBP_Dase"/>
</dbReference>
<dbReference type="Pfam" id="PF18029">
    <property type="entry name" value="Glyoxalase_6"/>
    <property type="match status" value="1"/>
</dbReference>